<dbReference type="SMART" id="SM00448">
    <property type="entry name" value="REC"/>
    <property type="match status" value="1"/>
</dbReference>
<sequence>MIDNDIVKIANETKKLNALVVEDEKEANELMVSTFSNFFNSIDSAMNAEDALDLYRMRRPDVVFIDIILPGMDGLELARKIRDINPDQIIVIISASNDMSKISEAIKIGVDSFIQKPIDSNKIIDMLKNINQTIAKRRKIETKTFSITLPMDLYDKVHADAKVERISKNAMIIRALKVFYDVKP</sequence>
<protein>
    <submittedName>
        <fullName evidence="3">Response regulator receiver domain-containing protein</fullName>
    </submittedName>
</protein>
<evidence type="ECO:0000313" key="3">
    <source>
        <dbReference type="EMBL" id="SFO88096.1"/>
    </source>
</evidence>
<dbReference type="EMBL" id="FOXB01000001">
    <property type="protein sequence ID" value="SFO88096.1"/>
    <property type="molecule type" value="Genomic_DNA"/>
</dbReference>
<keyword evidence="1" id="KW-0597">Phosphoprotein</keyword>
<reference evidence="3 4" key="1">
    <citation type="submission" date="2016-10" db="EMBL/GenBank/DDBJ databases">
        <authorList>
            <person name="de Groot N.N."/>
        </authorList>
    </citation>
    <scope>NUCLEOTIDE SEQUENCE [LARGE SCALE GENOMIC DNA]</scope>
    <source>
        <strain evidence="3 4">EP1-55-1</strain>
    </source>
</reference>
<dbReference type="SUPFAM" id="SSF52172">
    <property type="entry name" value="CheY-like"/>
    <property type="match status" value="1"/>
</dbReference>
<keyword evidence="4" id="KW-1185">Reference proteome</keyword>
<evidence type="ECO:0000313" key="4">
    <source>
        <dbReference type="Proteomes" id="UP000199227"/>
    </source>
</evidence>
<dbReference type="STRING" id="223786.SAMN05216234_10172"/>
<feature type="domain" description="Response regulatory" evidence="2">
    <location>
        <begin position="17"/>
        <end position="131"/>
    </location>
</feature>
<organism evidence="3 4">
    <name type="scientific">Hydrogenimonas thermophila</name>
    <dbReference type="NCBI Taxonomy" id="223786"/>
    <lineage>
        <taxon>Bacteria</taxon>
        <taxon>Pseudomonadati</taxon>
        <taxon>Campylobacterota</taxon>
        <taxon>Epsilonproteobacteria</taxon>
        <taxon>Campylobacterales</taxon>
        <taxon>Hydrogenimonadaceae</taxon>
        <taxon>Hydrogenimonas</taxon>
    </lineage>
</organism>
<gene>
    <name evidence="3" type="ORF">SAMN05216234_10172</name>
</gene>
<dbReference type="GO" id="GO:0000160">
    <property type="term" value="P:phosphorelay signal transduction system"/>
    <property type="evidence" value="ECO:0007669"/>
    <property type="project" value="InterPro"/>
</dbReference>
<dbReference type="Gene3D" id="3.40.50.2300">
    <property type="match status" value="1"/>
</dbReference>
<dbReference type="PANTHER" id="PTHR43228:SF1">
    <property type="entry name" value="TWO-COMPONENT RESPONSE REGULATOR ARR22"/>
    <property type="match status" value="1"/>
</dbReference>
<dbReference type="InterPro" id="IPR052048">
    <property type="entry name" value="ST_Response_Regulator"/>
</dbReference>
<dbReference type="AlphaFoldDB" id="A0A1I5KU02"/>
<dbReference type="PROSITE" id="PS50110">
    <property type="entry name" value="RESPONSE_REGULATORY"/>
    <property type="match status" value="1"/>
</dbReference>
<dbReference type="OrthoDB" id="9800029at2"/>
<dbReference type="InterPro" id="IPR001789">
    <property type="entry name" value="Sig_transdc_resp-reg_receiver"/>
</dbReference>
<name>A0A1I5KU02_9BACT</name>
<dbReference type="RefSeq" id="WP_092909797.1">
    <property type="nucleotide sequence ID" value="NZ_CP136592.1"/>
</dbReference>
<dbReference type="InterPro" id="IPR011006">
    <property type="entry name" value="CheY-like_superfamily"/>
</dbReference>
<evidence type="ECO:0000256" key="1">
    <source>
        <dbReference type="PROSITE-ProRule" id="PRU00169"/>
    </source>
</evidence>
<evidence type="ECO:0000259" key="2">
    <source>
        <dbReference type="PROSITE" id="PS50110"/>
    </source>
</evidence>
<dbReference type="PANTHER" id="PTHR43228">
    <property type="entry name" value="TWO-COMPONENT RESPONSE REGULATOR"/>
    <property type="match status" value="1"/>
</dbReference>
<dbReference type="Proteomes" id="UP000199227">
    <property type="component" value="Unassembled WGS sequence"/>
</dbReference>
<proteinExistence type="predicted"/>
<dbReference type="Pfam" id="PF00072">
    <property type="entry name" value="Response_reg"/>
    <property type="match status" value="1"/>
</dbReference>
<feature type="modified residue" description="4-aspartylphosphate" evidence="1">
    <location>
        <position position="66"/>
    </location>
</feature>
<accession>A0A1I5KU02</accession>